<keyword evidence="1" id="KW-0175">Coiled coil</keyword>
<gene>
    <name evidence="3" type="ORF">QN277_023021</name>
</gene>
<accession>A0AAE1JKA3</accession>
<feature type="region of interest" description="Disordered" evidence="2">
    <location>
        <begin position="111"/>
        <end position="137"/>
    </location>
</feature>
<name>A0AAE1JKA3_9FABA</name>
<keyword evidence="4" id="KW-1185">Reference proteome</keyword>
<reference evidence="3" key="1">
    <citation type="submission" date="2023-10" db="EMBL/GenBank/DDBJ databases">
        <title>Chromosome-level genome of the transformable northern wattle, Acacia crassicarpa.</title>
        <authorList>
            <person name="Massaro I."/>
            <person name="Sinha N.R."/>
            <person name="Poethig S."/>
            <person name="Leichty A.R."/>
        </authorList>
    </citation>
    <scope>NUCLEOTIDE SEQUENCE</scope>
    <source>
        <strain evidence="3">Acra3RX</strain>
        <tissue evidence="3">Leaf</tissue>
    </source>
</reference>
<evidence type="ECO:0000313" key="3">
    <source>
        <dbReference type="EMBL" id="KAK4269927.1"/>
    </source>
</evidence>
<feature type="compositionally biased region" description="Polar residues" evidence="2">
    <location>
        <begin position="114"/>
        <end position="129"/>
    </location>
</feature>
<proteinExistence type="predicted"/>
<evidence type="ECO:0000256" key="1">
    <source>
        <dbReference type="SAM" id="Coils"/>
    </source>
</evidence>
<feature type="region of interest" description="Disordered" evidence="2">
    <location>
        <begin position="1"/>
        <end position="22"/>
    </location>
</feature>
<sequence length="137" mass="14942">MCEEDEFLRRKASITSEGGSVQSNEDELNLWLEVAGNKNKKGRIYGLGSENHHVVSSTSTPSINSSGDLNVQEMQTKMTQMSENYEHLVQENAQLKQATDFIMSALQGLGIKLPTSSNPANQGAPSANATKDAENER</sequence>
<dbReference type="AlphaFoldDB" id="A0AAE1JKA3"/>
<feature type="compositionally biased region" description="Polar residues" evidence="2">
    <location>
        <begin position="13"/>
        <end position="22"/>
    </location>
</feature>
<dbReference type="EMBL" id="JAWXYG010000006">
    <property type="protein sequence ID" value="KAK4269927.1"/>
    <property type="molecule type" value="Genomic_DNA"/>
</dbReference>
<organism evidence="3 4">
    <name type="scientific">Acacia crassicarpa</name>
    <name type="common">northern wattle</name>
    <dbReference type="NCBI Taxonomy" id="499986"/>
    <lineage>
        <taxon>Eukaryota</taxon>
        <taxon>Viridiplantae</taxon>
        <taxon>Streptophyta</taxon>
        <taxon>Embryophyta</taxon>
        <taxon>Tracheophyta</taxon>
        <taxon>Spermatophyta</taxon>
        <taxon>Magnoliopsida</taxon>
        <taxon>eudicotyledons</taxon>
        <taxon>Gunneridae</taxon>
        <taxon>Pentapetalae</taxon>
        <taxon>rosids</taxon>
        <taxon>fabids</taxon>
        <taxon>Fabales</taxon>
        <taxon>Fabaceae</taxon>
        <taxon>Caesalpinioideae</taxon>
        <taxon>mimosoid clade</taxon>
        <taxon>Acacieae</taxon>
        <taxon>Acacia</taxon>
    </lineage>
</organism>
<evidence type="ECO:0000256" key="2">
    <source>
        <dbReference type="SAM" id="MobiDB-lite"/>
    </source>
</evidence>
<comment type="caution">
    <text evidence="3">The sequence shown here is derived from an EMBL/GenBank/DDBJ whole genome shotgun (WGS) entry which is preliminary data.</text>
</comment>
<dbReference type="Proteomes" id="UP001293593">
    <property type="component" value="Unassembled WGS sequence"/>
</dbReference>
<feature type="coiled-coil region" evidence="1">
    <location>
        <begin position="71"/>
        <end position="98"/>
    </location>
</feature>
<evidence type="ECO:0000313" key="4">
    <source>
        <dbReference type="Proteomes" id="UP001293593"/>
    </source>
</evidence>
<protein>
    <submittedName>
        <fullName evidence="3">Uncharacterized protein</fullName>
    </submittedName>
</protein>